<accession>A0A1N6CYW3</accession>
<feature type="transmembrane region" description="Helical" evidence="1">
    <location>
        <begin position="99"/>
        <end position="119"/>
    </location>
</feature>
<feature type="transmembrane region" description="Helical" evidence="1">
    <location>
        <begin position="125"/>
        <end position="144"/>
    </location>
</feature>
<keyword evidence="1" id="KW-1133">Transmembrane helix</keyword>
<reference evidence="3" key="1">
    <citation type="submission" date="2016-11" db="EMBL/GenBank/DDBJ databases">
        <authorList>
            <person name="Varghese N."/>
            <person name="Submissions S."/>
        </authorList>
    </citation>
    <scope>NUCLEOTIDE SEQUENCE [LARGE SCALE GENOMIC DNA]</scope>
    <source>
        <strain evidence="3">DSM 22363</strain>
    </source>
</reference>
<feature type="transmembrane region" description="Helical" evidence="1">
    <location>
        <begin position="29"/>
        <end position="47"/>
    </location>
</feature>
<dbReference type="RefSeq" id="WP_074204208.1">
    <property type="nucleotide sequence ID" value="NZ_FSQW01000001.1"/>
</dbReference>
<feature type="transmembrane region" description="Helical" evidence="1">
    <location>
        <begin position="59"/>
        <end position="79"/>
    </location>
</feature>
<evidence type="ECO:0000313" key="2">
    <source>
        <dbReference type="EMBL" id="SIN63646.1"/>
    </source>
</evidence>
<keyword evidence="3" id="KW-1185">Reference proteome</keyword>
<feature type="transmembrane region" description="Helical" evidence="1">
    <location>
        <begin position="266"/>
        <end position="292"/>
    </location>
</feature>
<dbReference type="OrthoDB" id="8533047at2"/>
<keyword evidence="1" id="KW-0812">Transmembrane</keyword>
<keyword evidence="1" id="KW-0472">Membrane</keyword>
<evidence type="ECO:0000313" key="3">
    <source>
        <dbReference type="Proteomes" id="UP000185192"/>
    </source>
</evidence>
<gene>
    <name evidence="2" type="ORF">SAMN02745824_1269</name>
</gene>
<protein>
    <recommendedName>
        <fullName evidence="4">Ferric reductase like transmembrane component</fullName>
    </recommendedName>
</protein>
<name>A0A1N6CYW3_9SPHN</name>
<dbReference type="EMBL" id="FSQW01000001">
    <property type="protein sequence ID" value="SIN63646.1"/>
    <property type="molecule type" value="Genomic_DNA"/>
</dbReference>
<organism evidence="2 3">
    <name type="scientific">Parasphingorhabdus marina DSM 22363</name>
    <dbReference type="NCBI Taxonomy" id="1123272"/>
    <lineage>
        <taxon>Bacteria</taxon>
        <taxon>Pseudomonadati</taxon>
        <taxon>Pseudomonadota</taxon>
        <taxon>Alphaproteobacteria</taxon>
        <taxon>Sphingomonadales</taxon>
        <taxon>Sphingomonadaceae</taxon>
        <taxon>Parasphingorhabdus</taxon>
    </lineage>
</organism>
<dbReference type="AlphaFoldDB" id="A0A1N6CYW3"/>
<dbReference type="Proteomes" id="UP000185192">
    <property type="component" value="Unassembled WGS sequence"/>
</dbReference>
<sequence length="293" mass="33097">MASVPVPGDVSRKTVAMHDGFLRHAGYRWLKIASAIMLVSIVSYLFIDVSPRHNGGSWYGYTLGTIGALLILWLTMLGVRKRAMTPGSWSLKAWTSAHIYLGLSLIVIGTLHTGFQFGWNIHTAAYAFMMIVIISGIFGIWFYATIPQALSDNRDEMTETEMLENLRSLDRQLHEAAQPLSAEHAALVQQSLEQDPFGGGFFRRISGKYPNCETRRAQADLRRERAYQPRMGGDDPLDKVDALLQKKEATLARVRRHLRLKAMLQVWLFVHVPMTFALIASLSAHIISVFFYW</sequence>
<evidence type="ECO:0000256" key="1">
    <source>
        <dbReference type="SAM" id="Phobius"/>
    </source>
</evidence>
<proteinExistence type="predicted"/>
<evidence type="ECO:0008006" key="4">
    <source>
        <dbReference type="Google" id="ProtNLM"/>
    </source>
</evidence>
<dbReference type="STRING" id="1123272.SAMN02745824_1269"/>